<evidence type="ECO:0000256" key="3">
    <source>
        <dbReference type="ARBA" id="ARBA00022917"/>
    </source>
</evidence>
<dbReference type="InterPro" id="IPR000717">
    <property type="entry name" value="PCI_dom"/>
</dbReference>
<dbReference type="STRING" id="698492.A0A0E9NCA8"/>
<reference evidence="6 7" key="3">
    <citation type="journal article" date="2015" name="Genome Announc.">
        <title>Draft Genome Sequence of the Archiascomycetous Yeast Saitoella complicata.</title>
        <authorList>
            <person name="Yamauchi K."/>
            <person name="Kondo S."/>
            <person name="Hamamoto M."/>
            <person name="Takahashi Y."/>
            <person name="Ogura Y."/>
            <person name="Hayashi T."/>
            <person name="Nishida H."/>
        </authorList>
    </citation>
    <scope>NUCLEOTIDE SEQUENCE [LARGE SCALE GENOMIC DNA]</scope>
    <source>
        <strain evidence="6 7">NRRL Y-17804</strain>
    </source>
</reference>
<name>A0A0E9NCA8_SAICN</name>
<dbReference type="GO" id="GO:0016282">
    <property type="term" value="C:eukaryotic 43S preinitiation complex"/>
    <property type="evidence" value="ECO:0007669"/>
    <property type="project" value="UniProtKB-UniRule"/>
</dbReference>
<keyword evidence="7" id="KW-1185">Reference proteome</keyword>
<dbReference type="GO" id="GO:0005852">
    <property type="term" value="C:eukaryotic translation initiation factor 3 complex"/>
    <property type="evidence" value="ECO:0007669"/>
    <property type="project" value="UniProtKB-UniRule"/>
</dbReference>
<dbReference type="GO" id="GO:0003743">
    <property type="term" value="F:translation initiation factor activity"/>
    <property type="evidence" value="ECO:0007669"/>
    <property type="project" value="UniProtKB-UniRule"/>
</dbReference>
<dbReference type="PANTHER" id="PTHR13242">
    <property type="entry name" value="EUKARYOTIC TRANSLATION INITIATION FACTOR 3"/>
    <property type="match status" value="1"/>
</dbReference>
<gene>
    <name evidence="6" type="ORF">G7K_1703-t1</name>
</gene>
<evidence type="ECO:0000313" key="7">
    <source>
        <dbReference type="Proteomes" id="UP000033140"/>
    </source>
</evidence>
<keyword evidence="1 4" id="KW-0963">Cytoplasm</keyword>
<protein>
    <recommendedName>
        <fullName evidence="4">Eukaryotic translation initiation factor 3 subunit L</fullName>
        <shortName evidence="4">eIF3l</shortName>
    </recommendedName>
</protein>
<evidence type="ECO:0000256" key="2">
    <source>
        <dbReference type="ARBA" id="ARBA00022540"/>
    </source>
</evidence>
<evidence type="ECO:0000313" key="6">
    <source>
        <dbReference type="EMBL" id="GAO47497.1"/>
    </source>
</evidence>
<dbReference type="GO" id="GO:0033290">
    <property type="term" value="C:eukaryotic 48S preinitiation complex"/>
    <property type="evidence" value="ECO:0007669"/>
    <property type="project" value="UniProtKB-UniRule"/>
</dbReference>
<dbReference type="EMBL" id="BACD03000009">
    <property type="protein sequence ID" value="GAO47497.1"/>
    <property type="molecule type" value="Genomic_DNA"/>
</dbReference>
<dbReference type="PROSITE" id="PS50250">
    <property type="entry name" value="PCI"/>
    <property type="match status" value="1"/>
</dbReference>
<dbReference type="OMA" id="AGWFIRN"/>
<dbReference type="InterPro" id="IPR019382">
    <property type="entry name" value="eIF3l"/>
</dbReference>
<organism evidence="6 7">
    <name type="scientific">Saitoella complicata (strain BCRC 22490 / CBS 7301 / JCM 7358 / NBRC 10748 / NRRL Y-17804)</name>
    <dbReference type="NCBI Taxonomy" id="698492"/>
    <lineage>
        <taxon>Eukaryota</taxon>
        <taxon>Fungi</taxon>
        <taxon>Dikarya</taxon>
        <taxon>Ascomycota</taxon>
        <taxon>Taphrinomycotina</taxon>
        <taxon>Taphrinomycotina incertae sedis</taxon>
        <taxon>Saitoella</taxon>
    </lineage>
</organism>
<reference evidence="6 7" key="2">
    <citation type="journal article" date="2014" name="J. Gen. Appl. Microbiol.">
        <title>The early diverging ascomycetous budding yeast Saitoella complicata has three histone deacetylases belonging to the Clr6, Hos2, and Rpd3 lineages.</title>
        <authorList>
            <person name="Nishida H."/>
            <person name="Matsumoto T."/>
            <person name="Kondo S."/>
            <person name="Hamamoto M."/>
            <person name="Yoshikawa H."/>
        </authorList>
    </citation>
    <scope>NUCLEOTIDE SEQUENCE [LARGE SCALE GENOMIC DNA]</scope>
    <source>
        <strain evidence="6 7">NRRL Y-17804</strain>
    </source>
</reference>
<comment type="subunit">
    <text evidence="4">Component of the eukaryotic translation initiation factor 3 (eIF-3) complex.</text>
</comment>
<comment type="caution">
    <text evidence="6">The sequence shown here is derived from an EMBL/GenBank/DDBJ whole genome shotgun (WGS) entry which is preliminary data.</text>
</comment>
<proteinExistence type="inferred from homology"/>
<reference evidence="6 7" key="1">
    <citation type="journal article" date="2011" name="J. Gen. Appl. Microbiol.">
        <title>Draft genome sequencing of the enigmatic yeast Saitoella complicata.</title>
        <authorList>
            <person name="Nishida H."/>
            <person name="Hamamoto M."/>
            <person name="Sugiyama J."/>
        </authorList>
    </citation>
    <scope>NUCLEOTIDE SEQUENCE [LARGE SCALE GENOMIC DNA]</scope>
    <source>
        <strain evidence="6 7">NRRL Y-17804</strain>
    </source>
</reference>
<keyword evidence="2 4" id="KW-0396">Initiation factor</keyword>
<comment type="function">
    <text evidence="4">Component of the eukaryotic translation initiation factor 3 (eIF-3) complex, which is involved in protein synthesis of a specialized repertoire of mRNAs and, together with other initiation factors, stimulates binding of mRNA and methionyl-tRNAi to the 40S ribosome. The eIF-3 complex specifically targets and initiates translation of a subset of mRNAs involved in cell proliferation.</text>
</comment>
<keyword evidence="3 4" id="KW-0648">Protein biosynthesis</keyword>
<sequence>MASYAQNDFEADVDVDGAVDLVVGALESTDYSEDQLAQSYYTQQLQQQQQQELASIAPEVRSLIVYLHQAILNQNTDAIQGCISHFYRLTEKFQFPEAEIVAPLVNDDQNFLTIYRELYFRNIYAKGQPTLEQRFRSYDNYCDLFNFILNSDGPVNLDLPNQYCDSIVDEFVWQFSSFAQYRARLSKKSEEDITILRENPQIWSCYSVLNVLYSLIQKSRINEQLAAIKKGENPNDVAGEYGVLPLYRQLGYCSLIGLLRVHTLLGDFTLALKMLDNVDIKKSPFARVPNCHFQTYYYQGFAYMMLHRYADAIESFIHILVFISRTKQYHNRSAQYEQVNKKADQVHALLAICVALCPTRLDENTHSALREKFGEQLARMSRGGPEALPIFEELFTFAAPKFINPVPPADPENVAEPLQHHQKIFMEGVKGQMWAATLRSYMKLYTTMKLEKLAAFLEIDEEELRSQLLVYKQNSRQFRRTEGALLNGEVVSTSELDFSLEGDIIHIAEAKTGRRYGDWFMRNATKYLQINEGLAKKH</sequence>
<dbReference type="Pfam" id="PF10255">
    <property type="entry name" value="Paf67"/>
    <property type="match status" value="1"/>
</dbReference>
<dbReference type="GO" id="GO:0001732">
    <property type="term" value="P:formation of cytoplasmic translation initiation complex"/>
    <property type="evidence" value="ECO:0007669"/>
    <property type="project" value="UniProtKB-UniRule"/>
</dbReference>
<evidence type="ECO:0000259" key="5">
    <source>
        <dbReference type="PROSITE" id="PS50250"/>
    </source>
</evidence>
<dbReference type="PANTHER" id="PTHR13242:SF0">
    <property type="entry name" value="EUKARYOTIC TRANSLATION INITIATION FACTOR 3 SUBUNIT L"/>
    <property type="match status" value="1"/>
</dbReference>
<evidence type="ECO:0000256" key="1">
    <source>
        <dbReference type="ARBA" id="ARBA00022490"/>
    </source>
</evidence>
<dbReference type="Proteomes" id="UP000033140">
    <property type="component" value="Unassembled WGS sequence"/>
</dbReference>
<evidence type="ECO:0000256" key="4">
    <source>
        <dbReference type="HAMAP-Rule" id="MF_03011"/>
    </source>
</evidence>
<accession>A0A0E9NCA8</accession>
<comment type="subcellular location">
    <subcellularLocation>
        <location evidence="4">Cytoplasm</location>
    </subcellularLocation>
</comment>
<dbReference type="HAMAP" id="MF_03011">
    <property type="entry name" value="eIF3l"/>
    <property type="match status" value="1"/>
</dbReference>
<feature type="domain" description="PCI" evidence="5">
    <location>
        <begin position="315"/>
        <end position="514"/>
    </location>
</feature>
<dbReference type="OrthoDB" id="15082at2759"/>
<dbReference type="RefSeq" id="XP_019023664.1">
    <property type="nucleotide sequence ID" value="XM_019171170.1"/>
</dbReference>
<dbReference type="AlphaFoldDB" id="A0A0E9NCA8"/>
<comment type="similarity">
    <text evidence="4">Belongs to the eIF-3 subunit L family.</text>
</comment>